<protein>
    <submittedName>
        <fullName evidence="1">Acylphosphatase</fullName>
    </submittedName>
</protein>
<accession>A0ACD3SP92</accession>
<evidence type="ECO:0000313" key="2">
    <source>
        <dbReference type="Proteomes" id="UP000004277"/>
    </source>
</evidence>
<comment type="caution">
    <text evidence="1">The sequence shown here is derived from an EMBL/GenBank/DDBJ whole genome shotgun (WGS) entry which is preliminary data.</text>
</comment>
<dbReference type="EMBL" id="AKCV02000017">
    <property type="protein sequence ID" value="TMS57938.1"/>
    <property type="molecule type" value="Genomic_DNA"/>
</dbReference>
<evidence type="ECO:0000313" key="1">
    <source>
        <dbReference type="EMBL" id="TMS57938.1"/>
    </source>
</evidence>
<keyword evidence="2" id="KW-1185">Reference proteome</keyword>
<gene>
    <name evidence="1" type="ORF">MW7_010755</name>
</gene>
<name>A0ACD3SP92_9BURK</name>
<dbReference type="Proteomes" id="UP000004277">
    <property type="component" value="Unassembled WGS sequence"/>
</dbReference>
<organism evidence="1 2">
    <name type="scientific">Imbroritus primus</name>
    <dbReference type="NCBI Taxonomy" id="3058603"/>
    <lineage>
        <taxon>Bacteria</taxon>
        <taxon>Pseudomonadati</taxon>
        <taxon>Pseudomonadota</taxon>
        <taxon>Betaproteobacteria</taxon>
        <taxon>Burkholderiales</taxon>
        <taxon>Burkholderiaceae</taxon>
        <taxon>Imbroritus</taxon>
    </lineage>
</organism>
<sequence>MSVSAALETYFVHVTGHVQGVGYRASTVRQAHLLGVRGWVRNMPDGAVHAMVQGTPDQVDHMLEWMRRGPPHAQVDGLESRREYTDRRFDRFEQR</sequence>
<reference evidence="1" key="1">
    <citation type="submission" date="2019-05" db="EMBL/GenBank/DDBJ databases">
        <title>Revised genome assembly of Burkholderiaceae (previously Ralstonia) sp. PBA.</title>
        <authorList>
            <person name="Gan H.M."/>
        </authorList>
    </citation>
    <scope>NUCLEOTIDE SEQUENCE</scope>
    <source>
        <strain evidence="1">PBA</strain>
    </source>
</reference>
<proteinExistence type="predicted"/>